<organism evidence="1 2">
    <name type="scientific">Pseudomonas fluorescens</name>
    <dbReference type="NCBI Taxonomy" id="294"/>
    <lineage>
        <taxon>Bacteria</taxon>
        <taxon>Pseudomonadati</taxon>
        <taxon>Pseudomonadota</taxon>
        <taxon>Gammaproteobacteria</taxon>
        <taxon>Pseudomonadales</taxon>
        <taxon>Pseudomonadaceae</taxon>
        <taxon>Pseudomonas</taxon>
    </lineage>
</organism>
<evidence type="ECO:0000313" key="2">
    <source>
        <dbReference type="Proteomes" id="UP001325023"/>
    </source>
</evidence>
<dbReference type="Proteomes" id="UP001325023">
    <property type="component" value="Chromosome"/>
</dbReference>
<keyword evidence="2" id="KW-1185">Reference proteome</keyword>
<gene>
    <name evidence="1" type="ORF">U0037_09720</name>
</gene>
<accession>A0ACD4XYM1</accession>
<sequence length="179" mass="20078">MQINQLLRLSIGLNSAIFQCPALYTHLRWLDLISNHLFSELSWLAVVVILMKNPMYNDLRKFVYGLLLVTNLLCFGARADCTYSASYYGIVLMQGHDGLFARRLPIAFTCFTHLDIKGFADAGSTGLPLLELLRNRGVWGFSRMNGSGRCPIQLVISAVVQHRPSHACSFVGQWLSPML</sequence>
<name>A0ACD4XYM1_PSEFL</name>
<dbReference type="EMBL" id="CP140009">
    <property type="protein sequence ID" value="WQD74220.1"/>
    <property type="molecule type" value="Genomic_DNA"/>
</dbReference>
<protein>
    <submittedName>
        <fullName evidence="1">Uncharacterized protein</fullName>
    </submittedName>
</protein>
<proteinExistence type="predicted"/>
<reference evidence="1" key="1">
    <citation type="submission" date="2023-12" db="EMBL/GenBank/DDBJ databases">
        <title>Genome sequencing and assembly of bacterial species from a model synthetic community.</title>
        <authorList>
            <person name="Hogle S.L."/>
        </authorList>
    </citation>
    <scope>NUCLEOTIDE SEQUENCE</scope>
    <source>
        <strain evidence="1">SBW25</strain>
    </source>
</reference>
<evidence type="ECO:0000313" key="1">
    <source>
        <dbReference type="EMBL" id="WQD74220.1"/>
    </source>
</evidence>